<proteinExistence type="predicted"/>
<evidence type="ECO:0000313" key="1">
    <source>
        <dbReference type="EMBL" id="PKA59729.1"/>
    </source>
</evidence>
<evidence type="ECO:0000313" key="2">
    <source>
        <dbReference type="Proteomes" id="UP000236161"/>
    </source>
</evidence>
<organism evidence="1 2">
    <name type="scientific">Apostasia shenzhenica</name>
    <dbReference type="NCBI Taxonomy" id="1088818"/>
    <lineage>
        <taxon>Eukaryota</taxon>
        <taxon>Viridiplantae</taxon>
        <taxon>Streptophyta</taxon>
        <taxon>Embryophyta</taxon>
        <taxon>Tracheophyta</taxon>
        <taxon>Spermatophyta</taxon>
        <taxon>Magnoliopsida</taxon>
        <taxon>Liliopsida</taxon>
        <taxon>Asparagales</taxon>
        <taxon>Orchidaceae</taxon>
        <taxon>Apostasioideae</taxon>
        <taxon>Apostasia</taxon>
    </lineage>
</organism>
<keyword evidence="2" id="KW-1185">Reference proteome</keyword>
<dbReference type="Proteomes" id="UP000236161">
    <property type="component" value="Unassembled WGS sequence"/>
</dbReference>
<accession>A0A2I0AW26</accession>
<protein>
    <submittedName>
        <fullName evidence="1">Uncharacterized protein</fullName>
    </submittedName>
</protein>
<reference evidence="1 2" key="1">
    <citation type="journal article" date="2017" name="Nature">
        <title>The Apostasia genome and the evolution of orchids.</title>
        <authorList>
            <person name="Zhang G.Q."/>
            <person name="Liu K.W."/>
            <person name="Li Z."/>
            <person name="Lohaus R."/>
            <person name="Hsiao Y.Y."/>
            <person name="Niu S.C."/>
            <person name="Wang J.Y."/>
            <person name="Lin Y.C."/>
            <person name="Xu Q."/>
            <person name="Chen L.J."/>
            <person name="Yoshida K."/>
            <person name="Fujiwara S."/>
            <person name="Wang Z.W."/>
            <person name="Zhang Y.Q."/>
            <person name="Mitsuda N."/>
            <person name="Wang M."/>
            <person name="Liu G.H."/>
            <person name="Pecoraro L."/>
            <person name="Huang H.X."/>
            <person name="Xiao X.J."/>
            <person name="Lin M."/>
            <person name="Wu X.Y."/>
            <person name="Wu W.L."/>
            <person name="Chen Y.Y."/>
            <person name="Chang S.B."/>
            <person name="Sakamoto S."/>
            <person name="Ohme-Takagi M."/>
            <person name="Yagi M."/>
            <person name="Zeng S.J."/>
            <person name="Shen C.Y."/>
            <person name="Yeh C.M."/>
            <person name="Luo Y.B."/>
            <person name="Tsai W.C."/>
            <person name="Van de Peer Y."/>
            <person name="Liu Z.J."/>
        </authorList>
    </citation>
    <scope>NUCLEOTIDE SEQUENCE [LARGE SCALE GENOMIC DNA]</scope>
    <source>
        <strain evidence="2">cv. Shenzhen</strain>
        <tissue evidence="1">Stem</tissue>
    </source>
</reference>
<dbReference type="AlphaFoldDB" id="A0A2I0AW26"/>
<dbReference type="EMBL" id="KZ451944">
    <property type="protein sequence ID" value="PKA59729.1"/>
    <property type="molecule type" value="Genomic_DNA"/>
</dbReference>
<name>A0A2I0AW26_9ASPA</name>
<sequence>MVINQTTLMPERKSSMHYYRECFSIDYLIDHTINQHCGELFVISSPGSAIKRACKTRHRGHGPGRPVAKGERGANDPGGRLLGQYFLPVGPRGRPAACACSEGPSYGWPWLSSAAATCHPHNLHEPFASPGLRRRLRQRVCARELDLDVFGRYGSEVSEVAVESDSLVFTGEQLVGMRGT</sequence>
<gene>
    <name evidence="1" type="ORF">AXF42_Ash011853</name>
</gene>